<evidence type="ECO:0000313" key="2">
    <source>
        <dbReference type="Ensembl" id="ENSMALP00000003486.1"/>
    </source>
</evidence>
<evidence type="ECO:0000313" key="3">
    <source>
        <dbReference type="Proteomes" id="UP000261600"/>
    </source>
</evidence>
<dbReference type="PANTHER" id="PTHR33444">
    <property type="entry name" value="SI:DKEY-19B23.12-RELATED"/>
    <property type="match status" value="1"/>
</dbReference>
<dbReference type="Ensembl" id="ENSMALT00000003577.1">
    <property type="protein sequence ID" value="ENSMALP00000003486.1"/>
    <property type="gene ID" value="ENSMALG00000002562.1"/>
</dbReference>
<proteinExistence type="predicted"/>
<dbReference type="Proteomes" id="UP000261600">
    <property type="component" value="Unplaced"/>
</dbReference>
<organism evidence="2 3">
    <name type="scientific">Monopterus albus</name>
    <name type="common">Swamp eel</name>
    <dbReference type="NCBI Taxonomy" id="43700"/>
    <lineage>
        <taxon>Eukaryota</taxon>
        <taxon>Metazoa</taxon>
        <taxon>Chordata</taxon>
        <taxon>Craniata</taxon>
        <taxon>Vertebrata</taxon>
        <taxon>Euteleostomi</taxon>
        <taxon>Actinopterygii</taxon>
        <taxon>Neopterygii</taxon>
        <taxon>Teleostei</taxon>
        <taxon>Neoteleostei</taxon>
        <taxon>Acanthomorphata</taxon>
        <taxon>Anabantaria</taxon>
        <taxon>Synbranchiformes</taxon>
        <taxon>Synbranchidae</taxon>
        <taxon>Monopterus</taxon>
    </lineage>
</organism>
<reference evidence="2" key="1">
    <citation type="submission" date="2025-08" db="UniProtKB">
        <authorList>
            <consortium name="Ensembl"/>
        </authorList>
    </citation>
    <scope>IDENTIFICATION</scope>
</reference>
<feature type="transmembrane region" description="Helical" evidence="1">
    <location>
        <begin position="97"/>
        <end position="115"/>
    </location>
</feature>
<keyword evidence="1" id="KW-1133">Transmembrane helix</keyword>
<feature type="transmembrane region" description="Helical" evidence="1">
    <location>
        <begin position="29"/>
        <end position="51"/>
    </location>
</feature>
<keyword evidence="1" id="KW-0472">Membrane</keyword>
<protein>
    <submittedName>
        <fullName evidence="2">Uncharacterized protein</fullName>
    </submittedName>
</protein>
<feature type="transmembrane region" description="Helical" evidence="1">
    <location>
        <begin position="57"/>
        <end position="76"/>
    </location>
</feature>
<reference evidence="2" key="2">
    <citation type="submission" date="2025-09" db="UniProtKB">
        <authorList>
            <consortium name="Ensembl"/>
        </authorList>
    </citation>
    <scope>IDENTIFICATION</scope>
</reference>
<dbReference type="PANTHER" id="PTHR33444:SF2">
    <property type="entry name" value="MARVEL DOMAIN-CONTAINING PROTEIN"/>
    <property type="match status" value="1"/>
</dbReference>
<dbReference type="STRING" id="43700.ENSMALP00000003486"/>
<sequence>MLFNCCILQMEIELEEQQQLKRCLSTLKVCCKVMAWIMDIAYIVVGAVYLYDCPIQPYIPIYLIVMGVISMVLRMFSLLPCTADSSVLYRICSHVIHLFRFCWFITGNVWIYSIYEPNYIQAVNSTGTYCNKTLYLFAFWTTILEYISLGVCIYCWCCLCIVRFETVNIRGDINTTNRYRVWLY</sequence>
<evidence type="ECO:0000256" key="1">
    <source>
        <dbReference type="SAM" id="Phobius"/>
    </source>
</evidence>
<keyword evidence="3" id="KW-1185">Reference proteome</keyword>
<feature type="transmembrane region" description="Helical" evidence="1">
    <location>
        <begin position="135"/>
        <end position="162"/>
    </location>
</feature>
<keyword evidence="1" id="KW-0812">Transmembrane</keyword>
<dbReference type="InterPro" id="IPR040350">
    <property type="entry name" value="TMEM272"/>
</dbReference>
<accession>A0A3Q3ISB3</accession>
<name>A0A3Q3ISB3_MONAL</name>
<dbReference type="AlphaFoldDB" id="A0A3Q3ISB3"/>